<dbReference type="Proteomes" id="UP000053029">
    <property type="component" value="Unassembled WGS sequence"/>
</dbReference>
<dbReference type="EMBL" id="KN846969">
    <property type="protein sequence ID" value="KIW85131.1"/>
    <property type="molecule type" value="Genomic_DNA"/>
</dbReference>
<keyword evidence="5" id="KW-1185">Reference proteome</keyword>
<dbReference type="PANTHER" id="PTHR11941">
    <property type="entry name" value="ENOYL-COA HYDRATASE-RELATED"/>
    <property type="match status" value="1"/>
</dbReference>
<dbReference type="PROSITE" id="PS00166">
    <property type="entry name" value="ENOYL_COA_HYDRATASE"/>
    <property type="match status" value="1"/>
</dbReference>
<reference evidence="4 5" key="1">
    <citation type="submission" date="2015-01" db="EMBL/GenBank/DDBJ databases">
        <title>The Genome Sequence of Fonsecaea pedrosoi CBS 271.37.</title>
        <authorList>
            <consortium name="The Broad Institute Genomics Platform"/>
            <person name="Cuomo C."/>
            <person name="de Hoog S."/>
            <person name="Gorbushina A."/>
            <person name="Stielow B."/>
            <person name="Teixiera M."/>
            <person name="Abouelleil A."/>
            <person name="Chapman S.B."/>
            <person name="Priest M."/>
            <person name="Young S.K."/>
            <person name="Wortman J."/>
            <person name="Nusbaum C."/>
            <person name="Birren B."/>
        </authorList>
    </citation>
    <scope>NUCLEOTIDE SEQUENCE [LARGE SCALE GENOMIC DNA]</scope>
    <source>
        <strain evidence="4 5">CBS 271.37</strain>
    </source>
</reference>
<gene>
    <name evidence="4" type="ORF">Z517_00520</name>
</gene>
<dbReference type="STRING" id="1442368.A0A0D2E4X4"/>
<name>A0A0D2E4X4_9EURO</name>
<feature type="compositionally biased region" description="Basic and acidic residues" evidence="3">
    <location>
        <begin position="94"/>
        <end position="106"/>
    </location>
</feature>
<sequence length="289" mass="31113">MTTKSAFTGQSRPHPTSDGYMVGFPAQHVMLVTINRPAQMNSITYQLHWDMDSLINWFEDEPELRVAIVTGAGKKSFCAGSDLIEMLKVDDAAGSKSAHEEHEGHKHPLSGFAGISRRSGRKPIIAAVNGYALGGGWEIALNCDVVVASPTATFGLPEPKVGQYAYSGGLPRLVRSAGLHIASYIALSGRSITAQEALGYGLVNKVSRSGDSLIAEAVEVAGEIAALSPDAIIVTRAALREAWKTADVEVAFQDIHRTLYPKLKQGENFREGLAAFRDKRAPSWKPSKL</sequence>
<dbReference type="SUPFAM" id="SSF52096">
    <property type="entry name" value="ClpP/crotonase"/>
    <property type="match status" value="1"/>
</dbReference>
<evidence type="ECO:0000256" key="3">
    <source>
        <dbReference type="SAM" id="MobiDB-lite"/>
    </source>
</evidence>
<dbReference type="HOGENOM" id="CLU_009834_7_6_1"/>
<dbReference type="InterPro" id="IPR018376">
    <property type="entry name" value="Enoyl-CoA_hyd/isom_CS"/>
</dbReference>
<dbReference type="PANTHER" id="PTHR11941:SF68">
    <property type="entry name" value="CARNITINYL-COA DEHYDRATASE"/>
    <property type="match status" value="1"/>
</dbReference>
<evidence type="ECO:0000256" key="2">
    <source>
        <dbReference type="RuleBase" id="RU003707"/>
    </source>
</evidence>
<dbReference type="VEuPathDB" id="FungiDB:Z517_00520"/>
<dbReference type="OrthoDB" id="2139957at2759"/>
<dbReference type="Pfam" id="PF00378">
    <property type="entry name" value="ECH_1"/>
    <property type="match status" value="1"/>
</dbReference>
<dbReference type="InterPro" id="IPR029045">
    <property type="entry name" value="ClpP/crotonase-like_dom_sf"/>
</dbReference>
<protein>
    <recommendedName>
        <fullName evidence="6">Enoyl-CoA hydratase</fullName>
    </recommendedName>
</protein>
<evidence type="ECO:0000313" key="4">
    <source>
        <dbReference type="EMBL" id="KIW85131.1"/>
    </source>
</evidence>
<proteinExistence type="inferred from homology"/>
<dbReference type="CDD" id="cd06558">
    <property type="entry name" value="crotonase-like"/>
    <property type="match status" value="1"/>
</dbReference>
<dbReference type="RefSeq" id="XP_013288939.1">
    <property type="nucleotide sequence ID" value="XM_013433485.1"/>
</dbReference>
<comment type="similarity">
    <text evidence="1 2">Belongs to the enoyl-CoA hydratase/isomerase family.</text>
</comment>
<dbReference type="InterPro" id="IPR001753">
    <property type="entry name" value="Enoyl-CoA_hydra/iso"/>
</dbReference>
<evidence type="ECO:0008006" key="6">
    <source>
        <dbReference type="Google" id="ProtNLM"/>
    </source>
</evidence>
<accession>A0A0D2E4X4</accession>
<dbReference type="GO" id="GO:0003824">
    <property type="term" value="F:catalytic activity"/>
    <property type="evidence" value="ECO:0007669"/>
    <property type="project" value="InterPro"/>
</dbReference>
<feature type="region of interest" description="Disordered" evidence="3">
    <location>
        <begin position="94"/>
        <end position="114"/>
    </location>
</feature>
<dbReference type="AlphaFoldDB" id="A0A0D2E4X4"/>
<organism evidence="4 5">
    <name type="scientific">Fonsecaea pedrosoi CBS 271.37</name>
    <dbReference type="NCBI Taxonomy" id="1442368"/>
    <lineage>
        <taxon>Eukaryota</taxon>
        <taxon>Fungi</taxon>
        <taxon>Dikarya</taxon>
        <taxon>Ascomycota</taxon>
        <taxon>Pezizomycotina</taxon>
        <taxon>Eurotiomycetes</taxon>
        <taxon>Chaetothyriomycetidae</taxon>
        <taxon>Chaetothyriales</taxon>
        <taxon>Herpotrichiellaceae</taxon>
        <taxon>Fonsecaea</taxon>
    </lineage>
</organism>
<evidence type="ECO:0000256" key="1">
    <source>
        <dbReference type="ARBA" id="ARBA00005254"/>
    </source>
</evidence>
<dbReference type="Gene3D" id="3.90.226.10">
    <property type="entry name" value="2-enoyl-CoA Hydratase, Chain A, domain 1"/>
    <property type="match status" value="1"/>
</dbReference>
<dbReference type="GeneID" id="25300010"/>
<dbReference type="GO" id="GO:0006635">
    <property type="term" value="P:fatty acid beta-oxidation"/>
    <property type="evidence" value="ECO:0007669"/>
    <property type="project" value="TreeGrafter"/>
</dbReference>
<evidence type="ECO:0000313" key="5">
    <source>
        <dbReference type="Proteomes" id="UP000053029"/>
    </source>
</evidence>
<dbReference type="GO" id="GO:0005739">
    <property type="term" value="C:mitochondrion"/>
    <property type="evidence" value="ECO:0007669"/>
    <property type="project" value="TreeGrafter"/>
</dbReference>